<reference evidence="2 3" key="1">
    <citation type="submission" date="2019-06" db="EMBL/GenBank/DDBJ databases">
        <title>Sequencing the genomes of 1000 actinobacteria strains.</title>
        <authorList>
            <person name="Klenk H.-P."/>
        </authorList>
    </citation>
    <scope>NUCLEOTIDE SEQUENCE [LARGE SCALE GENOMIC DNA]</scope>
    <source>
        <strain evidence="2 3">DSM 18607</strain>
    </source>
</reference>
<name>A0A542DY67_9MICO</name>
<protein>
    <recommendedName>
        <fullName evidence="1">HTH cro/C1-type domain-containing protein</fullName>
    </recommendedName>
</protein>
<evidence type="ECO:0000259" key="1">
    <source>
        <dbReference type="PROSITE" id="PS50943"/>
    </source>
</evidence>
<sequence length="553" mass="59755">MTTPELDPADLGWLLANAREHAASATLRSAAGFARGGPDEPVHRSQVGRWESGHTPAGYAVVRRYERTLGLPAGQLTLAADFMARRRDPLRVQPVVARPDRATWPQDVLSLVERALAPERMTGREWDVLSATLAAHPEVLLRGEDWKALLSRVTLESSVTCGLEYSFRAEAAARLAGHPRSGPVLTRLADEALADPTTQIFELVGQVQYSDDPGAAEVLVRHLERPEVRESVAWTTLYILTTLARHGRLARPLVVRAGTRALELLRDGERSVRTHRTAAALLDAIDPPTRTLIVSALQSQSRRRIARIVGEGKAMTAEELSEAGRRVETRLTELYGPRSRWAPPLQDLVRTATGAAHLEARGLALEVLHLLPQGRAVGLAYADELREHVAAHDVVRSDDALARLSWLAQPEDVPFLLSVATDGSLDPVTTQTAAAAVANVRHRTEAGAPTGPSVVAYDGALAEATYAAAVRLLEDPATGAATGGDPGRGFLYLLGMAGRFDLLGRLDTLARRRGASDWRPGLRWWLELPPHVRPERGGAAGLGLRGPGERSAS</sequence>
<feature type="domain" description="HTH cro/C1-type" evidence="1">
    <location>
        <begin position="42"/>
        <end position="76"/>
    </location>
</feature>
<keyword evidence="3" id="KW-1185">Reference proteome</keyword>
<comment type="caution">
    <text evidence="2">The sequence shown here is derived from an EMBL/GenBank/DDBJ whole genome shotgun (WGS) entry which is preliminary data.</text>
</comment>
<dbReference type="InterPro" id="IPR001387">
    <property type="entry name" value="Cro/C1-type_HTH"/>
</dbReference>
<proteinExistence type="predicted"/>
<dbReference type="OrthoDB" id="3765661at2"/>
<accession>A0A542DY67</accession>
<dbReference type="RefSeq" id="WP_141847202.1">
    <property type="nucleotide sequence ID" value="NZ_BAAAPR010000017.1"/>
</dbReference>
<evidence type="ECO:0000313" key="3">
    <source>
        <dbReference type="Proteomes" id="UP000317893"/>
    </source>
</evidence>
<dbReference type="AlphaFoldDB" id="A0A542DY67"/>
<dbReference type="Proteomes" id="UP000317893">
    <property type="component" value="Unassembled WGS sequence"/>
</dbReference>
<dbReference type="EMBL" id="VFMN01000001">
    <property type="protein sequence ID" value="TQJ07874.1"/>
    <property type="molecule type" value="Genomic_DNA"/>
</dbReference>
<gene>
    <name evidence="2" type="ORF">FB458_0945</name>
</gene>
<evidence type="ECO:0000313" key="2">
    <source>
        <dbReference type="EMBL" id="TQJ07874.1"/>
    </source>
</evidence>
<dbReference type="PROSITE" id="PS50943">
    <property type="entry name" value="HTH_CROC1"/>
    <property type="match status" value="1"/>
</dbReference>
<organism evidence="2 3">
    <name type="scientific">Lapillicoccus jejuensis</name>
    <dbReference type="NCBI Taxonomy" id="402171"/>
    <lineage>
        <taxon>Bacteria</taxon>
        <taxon>Bacillati</taxon>
        <taxon>Actinomycetota</taxon>
        <taxon>Actinomycetes</taxon>
        <taxon>Micrococcales</taxon>
        <taxon>Intrasporangiaceae</taxon>
        <taxon>Lapillicoccus</taxon>
    </lineage>
</organism>